<evidence type="ECO:0008006" key="3">
    <source>
        <dbReference type="Google" id="ProtNLM"/>
    </source>
</evidence>
<sequence length="225" mass="25094">METPNWTDPKSGGTMARSALWLLQEVGIGETFTKANLRDSFPGVAQIDRRMRDLRKYGWAIDTSANDASLAPDEQRFVRQGEPVWESTWHAPAVSNQPTSRQRSAAFEADDYVCVVCGIAGGETYPDIPSKTAVLTATPVNTIVGARSSVEFVTNCGVCRSGTPSQGFELDELRAELRRLDPAELSKLKRWIAKSRRIPTPADRLWMQLRRLPAPVREELSKYLD</sequence>
<name>A0ABT2GUZ5_9MICO</name>
<evidence type="ECO:0000313" key="2">
    <source>
        <dbReference type="Proteomes" id="UP001165584"/>
    </source>
</evidence>
<protein>
    <recommendedName>
        <fullName evidence="3">Restriction endonuclease</fullName>
    </recommendedName>
</protein>
<proteinExistence type="predicted"/>
<keyword evidence="2" id="KW-1185">Reference proteome</keyword>
<organism evidence="1 2">
    <name type="scientific">Herbiconiux aconitum</name>
    <dbReference type="NCBI Taxonomy" id="2970913"/>
    <lineage>
        <taxon>Bacteria</taxon>
        <taxon>Bacillati</taxon>
        <taxon>Actinomycetota</taxon>
        <taxon>Actinomycetes</taxon>
        <taxon>Micrococcales</taxon>
        <taxon>Microbacteriaceae</taxon>
        <taxon>Herbiconiux</taxon>
    </lineage>
</organism>
<dbReference type="RefSeq" id="WP_259509745.1">
    <property type="nucleotide sequence ID" value="NZ_JANLCM010000002.1"/>
</dbReference>
<comment type="caution">
    <text evidence="1">The sequence shown here is derived from an EMBL/GenBank/DDBJ whole genome shotgun (WGS) entry which is preliminary data.</text>
</comment>
<reference evidence="1" key="1">
    <citation type="submission" date="2022-08" db="EMBL/GenBank/DDBJ databases">
        <authorList>
            <person name="Deng Y."/>
            <person name="Han X.-F."/>
            <person name="Zhang Y.-Q."/>
        </authorList>
    </citation>
    <scope>NUCLEOTIDE SEQUENCE</scope>
    <source>
        <strain evidence="1">CPCC 205763</strain>
    </source>
</reference>
<gene>
    <name evidence="1" type="ORF">N1027_17995</name>
</gene>
<accession>A0ABT2GUZ5</accession>
<dbReference type="Proteomes" id="UP001165584">
    <property type="component" value="Unassembled WGS sequence"/>
</dbReference>
<evidence type="ECO:0000313" key="1">
    <source>
        <dbReference type="EMBL" id="MCS5720027.1"/>
    </source>
</evidence>
<dbReference type="EMBL" id="JANLCM010000002">
    <property type="protein sequence ID" value="MCS5720027.1"/>
    <property type="molecule type" value="Genomic_DNA"/>
</dbReference>